<accession>A0EIN7</accession>
<keyword evidence="3" id="KW-1185">Reference proteome</keyword>
<dbReference type="EMBL" id="CT868681">
    <property type="protein sequence ID" value="CAK95178.1"/>
    <property type="molecule type" value="Genomic_DNA"/>
</dbReference>
<dbReference type="Proteomes" id="UP000000600">
    <property type="component" value="Unassembled WGS sequence"/>
</dbReference>
<feature type="transmembrane region" description="Helical" evidence="1">
    <location>
        <begin position="31"/>
        <end position="53"/>
    </location>
</feature>
<dbReference type="AlphaFoldDB" id="A0EIN7"/>
<evidence type="ECO:0008006" key="4">
    <source>
        <dbReference type="Google" id="ProtNLM"/>
    </source>
</evidence>
<dbReference type="HOGENOM" id="CLU_593788_0_0_1"/>
<feature type="transmembrane region" description="Helical" evidence="1">
    <location>
        <begin position="482"/>
        <end position="504"/>
    </location>
</feature>
<dbReference type="STRING" id="5888.A0EIN7"/>
<organism evidence="2 3">
    <name type="scientific">Paramecium tetraurelia</name>
    <dbReference type="NCBI Taxonomy" id="5888"/>
    <lineage>
        <taxon>Eukaryota</taxon>
        <taxon>Sar</taxon>
        <taxon>Alveolata</taxon>
        <taxon>Ciliophora</taxon>
        <taxon>Intramacronucleata</taxon>
        <taxon>Oligohymenophorea</taxon>
        <taxon>Peniculida</taxon>
        <taxon>Parameciidae</taxon>
        <taxon>Paramecium</taxon>
    </lineage>
</organism>
<proteinExistence type="predicted"/>
<dbReference type="eggNOG" id="ENOG502SSMR">
    <property type="taxonomic scope" value="Eukaryota"/>
</dbReference>
<evidence type="ECO:0000313" key="3">
    <source>
        <dbReference type="Proteomes" id="UP000000600"/>
    </source>
</evidence>
<reference evidence="2 3" key="1">
    <citation type="journal article" date="2006" name="Nature">
        <title>Global trends of whole-genome duplications revealed by the ciliate Paramecium tetraurelia.</title>
        <authorList>
            <consortium name="Genoscope"/>
            <person name="Aury J.-M."/>
            <person name="Jaillon O."/>
            <person name="Duret L."/>
            <person name="Noel B."/>
            <person name="Jubin C."/>
            <person name="Porcel B.M."/>
            <person name="Segurens B."/>
            <person name="Daubin V."/>
            <person name="Anthouard V."/>
            <person name="Aiach N."/>
            <person name="Arnaiz O."/>
            <person name="Billaut A."/>
            <person name="Beisson J."/>
            <person name="Blanc I."/>
            <person name="Bouhouche K."/>
            <person name="Camara F."/>
            <person name="Duharcourt S."/>
            <person name="Guigo R."/>
            <person name="Gogendeau D."/>
            <person name="Katinka M."/>
            <person name="Keller A.-M."/>
            <person name="Kissmehl R."/>
            <person name="Klotz C."/>
            <person name="Koll F."/>
            <person name="Le Moue A."/>
            <person name="Lepere C."/>
            <person name="Malinsky S."/>
            <person name="Nowacki M."/>
            <person name="Nowak J.K."/>
            <person name="Plattner H."/>
            <person name="Poulain J."/>
            <person name="Ruiz F."/>
            <person name="Serrano V."/>
            <person name="Zagulski M."/>
            <person name="Dessen P."/>
            <person name="Betermier M."/>
            <person name="Weissenbach J."/>
            <person name="Scarpelli C."/>
            <person name="Schachter V."/>
            <person name="Sperling L."/>
            <person name="Meyer E."/>
            <person name="Cohen J."/>
            <person name="Wincker P."/>
        </authorList>
    </citation>
    <scope>NUCLEOTIDE SEQUENCE [LARGE SCALE GENOMIC DNA]</scope>
    <source>
        <strain evidence="2 3">Stock d4-2</strain>
    </source>
</reference>
<dbReference type="KEGG" id="ptm:GSPATT00027507001"/>
<evidence type="ECO:0000256" key="1">
    <source>
        <dbReference type="SAM" id="Phobius"/>
    </source>
</evidence>
<keyword evidence="1" id="KW-0812">Transmembrane</keyword>
<dbReference type="OMA" id="TIFYLEI"/>
<gene>
    <name evidence="2" type="ORF">GSPATT00027507001</name>
</gene>
<keyword evidence="1" id="KW-1133">Transmembrane helix</keyword>
<feature type="transmembrane region" description="Helical" evidence="1">
    <location>
        <begin position="370"/>
        <end position="389"/>
    </location>
</feature>
<dbReference type="InParanoid" id="A0EIN7"/>
<protein>
    <recommendedName>
        <fullName evidence="4">Transmembrane protein</fullName>
    </recommendedName>
</protein>
<dbReference type="GeneID" id="5008629"/>
<evidence type="ECO:0000313" key="2">
    <source>
        <dbReference type="EMBL" id="CAK95178.1"/>
    </source>
</evidence>
<keyword evidence="1" id="KW-0472">Membrane</keyword>
<name>A0EIN7_PARTE</name>
<dbReference type="OrthoDB" id="298503at2759"/>
<sequence length="548" mass="64388">MDQSPDHPQNQVLQRSETQAIPKNTTGRIVYQTYFCLLGTTLLILSIISYYFYSDAFDNYKYIIENWQQQPIESIRLTFDNCNNDVRMNIMTQEINLINYKWPGTVDGCDCRYGFRLLAVKTNNHHTWIPRNKIYNNHACNITQRAWGCVSIYAKNPIDFNRFPSKTQKEGFKLCAVLEKDNSFYSRHPDQDECPKGQIKCGTQLDYFYCTSQPQCPIFEIGFKDVTAVSDAQEQTEKGFTLLYNRKSEYKLPLVEVRVSEGQGICMKNHERGLTSGRTEYSLMRENKTECDIDKRFIKLQSSNEVEFYESNNQLKLQDQLRGYEISTQYQWGLYARGYIEWKMSCRGEIFDNFIDQEQILEEILHHQKYLMIISIIYFIVISVVWSIIQAHTLQGGDWPCIKGRGTEESNTIFYLEILTKILLQSLQAFIIISSFSKTKVESDFLESVILRNCSDSYVQLQLEYLRDMLTENIYDFNKGCLILFCITTVFDFCVALYLVISFIRDRKQKESSFEHRDEIKQGYELSQMQGMTNQNQQQFNYQSPYNN</sequence>
<dbReference type="RefSeq" id="XP_001462551.1">
    <property type="nucleotide sequence ID" value="XM_001462514.1"/>
</dbReference>